<evidence type="ECO:0000313" key="9">
    <source>
        <dbReference type="EMBL" id="KAF8400385.1"/>
    </source>
</evidence>
<keyword evidence="3 6" id="KW-0547">Nucleotide-binding</keyword>
<dbReference type="SUPFAM" id="SSF56112">
    <property type="entry name" value="Protein kinase-like (PK-like)"/>
    <property type="match status" value="1"/>
</dbReference>
<dbReference type="FunFam" id="1.10.510.10:FF:000412">
    <property type="entry name" value="Probable receptor-like serine/threonine-protein kinase At5g57670"/>
    <property type="match status" value="1"/>
</dbReference>
<dbReference type="Proteomes" id="UP000655225">
    <property type="component" value="Unassembled WGS sequence"/>
</dbReference>
<dbReference type="Pfam" id="PF07714">
    <property type="entry name" value="PK_Tyr_Ser-Thr"/>
    <property type="match status" value="1"/>
</dbReference>
<feature type="domain" description="Protein kinase" evidence="8">
    <location>
        <begin position="840"/>
        <end position="1134"/>
    </location>
</feature>
<dbReference type="SMART" id="SM00220">
    <property type="entry name" value="S_TKc"/>
    <property type="match status" value="1"/>
</dbReference>
<dbReference type="PANTHER" id="PTHR47987">
    <property type="entry name" value="OS08G0249100 PROTEIN"/>
    <property type="match status" value="1"/>
</dbReference>
<dbReference type="GO" id="GO:0004674">
    <property type="term" value="F:protein serine/threonine kinase activity"/>
    <property type="evidence" value="ECO:0007669"/>
    <property type="project" value="UniProtKB-KW"/>
</dbReference>
<gene>
    <name evidence="9" type="ORF">HHK36_013683</name>
</gene>
<keyword evidence="1" id="KW-0723">Serine/threonine-protein kinase</keyword>
<reference evidence="9 10" key="1">
    <citation type="submission" date="2020-04" db="EMBL/GenBank/DDBJ databases">
        <title>Plant Genome Project.</title>
        <authorList>
            <person name="Zhang R.-G."/>
        </authorList>
    </citation>
    <scope>NUCLEOTIDE SEQUENCE [LARGE SCALE GENOMIC DNA]</scope>
    <source>
        <strain evidence="9">YNK0</strain>
        <tissue evidence="9">Leaf</tissue>
    </source>
</reference>
<evidence type="ECO:0000256" key="7">
    <source>
        <dbReference type="SAM" id="MobiDB-lite"/>
    </source>
</evidence>
<dbReference type="PANTHER" id="PTHR47987:SF3">
    <property type="entry name" value="OS08G0249100 PROTEIN"/>
    <property type="match status" value="1"/>
</dbReference>
<dbReference type="InterPro" id="IPR017441">
    <property type="entry name" value="Protein_kinase_ATP_BS"/>
</dbReference>
<keyword evidence="2" id="KW-0808">Transferase</keyword>
<accession>A0A834Z4K6</accession>
<dbReference type="Gene3D" id="1.10.510.10">
    <property type="entry name" value="Transferase(Phosphotransferase) domain 1"/>
    <property type="match status" value="1"/>
</dbReference>
<organism evidence="9 10">
    <name type="scientific">Tetracentron sinense</name>
    <name type="common">Spur-leaf</name>
    <dbReference type="NCBI Taxonomy" id="13715"/>
    <lineage>
        <taxon>Eukaryota</taxon>
        <taxon>Viridiplantae</taxon>
        <taxon>Streptophyta</taxon>
        <taxon>Embryophyta</taxon>
        <taxon>Tracheophyta</taxon>
        <taxon>Spermatophyta</taxon>
        <taxon>Magnoliopsida</taxon>
        <taxon>Trochodendrales</taxon>
        <taxon>Trochodendraceae</taxon>
        <taxon>Tetracentron</taxon>
    </lineage>
</organism>
<evidence type="ECO:0000256" key="6">
    <source>
        <dbReference type="PROSITE-ProRule" id="PRU10141"/>
    </source>
</evidence>
<dbReference type="OrthoDB" id="4062651at2759"/>
<evidence type="ECO:0000256" key="5">
    <source>
        <dbReference type="ARBA" id="ARBA00022840"/>
    </source>
</evidence>
<protein>
    <recommendedName>
        <fullName evidence="8">Protein kinase domain-containing protein</fullName>
    </recommendedName>
</protein>
<keyword evidence="10" id="KW-1185">Reference proteome</keyword>
<feature type="region of interest" description="Disordered" evidence="7">
    <location>
        <begin position="16"/>
        <end position="45"/>
    </location>
</feature>
<dbReference type="InterPro" id="IPR011009">
    <property type="entry name" value="Kinase-like_dom_sf"/>
</dbReference>
<dbReference type="GO" id="GO:0005524">
    <property type="term" value="F:ATP binding"/>
    <property type="evidence" value="ECO:0007669"/>
    <property type="project" value="UniProtKB-UniRule"/>
</dbReference>
<dbReference type="Gene3D" id="3.40.50.620">
    <property type="entry name" value="HUPs"/>
    <property type="match status" value="1"/>
</dbReference>
<dbReference type="AlphaFoldDB" id="A0A834Z4K6"/>
<dbReference type="PROSITE" id="PS00108">
    <property type="entry name" value="PROTEIN_KINASE_ST"/>
    <property type="match status" value="1"/>
</dbReference>
<name>A0A834Z4K6_TETSI</name>
<evidence type="ECO:0000256" key="2">
    <source>
        <dbReference type="ARBA" id="ARBA00022679"/>
    </source>
</evidence>
<comment type="caution">
    <text evidence="9">The sequence shown here is derived from an EMBL/GenBank/DDBJ whole genome shotgun (WGS) entry which is preliminary data.</text>
</comment>
<dbReference type="InterPro" id="IPR046958">
    <property type="entry name" value="RBK1/2/STUNTED"/>
</dbReference>
<evidence type="ECO:0000256" key="4">
    <source>
        <dbReference type="ARBA" id="ARBA00022777"/>
    </source>
</evidence>
<dbReference type="InterPro" id="IPR014729">
    <property type="entry name" value="Rossmann-like_a/b/a_fold"/>
</dbReference>
<dbReference type="EMBL" id="JABCRI010000009">
    <property type="protein sequence ID" value="KAF8400385.1"/>
    <property type="molecule type" value="Genomic_DNA"/>
</dbReference>
<evidence type="ECO:0000313" key="10">
    <source>
        <dbReference type="Proteomes" id="UP000655225"/>
    </source>
</evidence>
<keyword evidence="5 6" id="KW-0067">ATP-binding</keyword>
<evidence type="ECO:0000256" key="3">
    <source>
        <dbReference type="ARBA" id="ARBA00022741"/>
    </source>
</evidence>
<evidence type="ECO:0000256" key="1">
    <source>
        <dbReference type="ARBA" id="ARBA00022527"/>
    </source>
</evidence>
<dbReference type="PROSITE" id="PS50011">
    <property type="entry name" value="PROTEIN_KINASE_DOM"/>
    <property type="match status" value="1"/>
</dbReference>
<feature type="compositionally biased region" description="Polar residues" evidence="7">
    <location>
        <begin position="762"/>
        <end position="774"/>
    </location>
</feature>
<evidence type="ECO:0000259" key="8">
    <source>
        <dbReference type="PROSITE" id="PS50011"/>
    </source>
</evidence>
<feature type="binding site" evidence="6">
    <location>
        <position position="868"/>
    </location>
    <ligand>
        <name>ATP</name>
        <dbReference type="ChEBI" id="CHEBI:30616"/>
    </ligand>
</feature>
<sequence>MRLRWQRRVVEPILRTSSSGSLDGGRSGSRFYAERGNDGDDHASLSPGHVRVLKEGLGVLNVVGPNLEGPVDEERQSGSVFNVALGPQIGLELQPIASIVLSDLSDDPFGLDPLIVKSLDKSLICLNRASSLVNLGEIGEEQEKPAQGSEESGLGLIGLDPKQPGCADLSHEGRELEEESRRANSGNGVLGYQSLDFIAAVEPNLEIRIVSLKAVAMGLANGGVMEKFAVIPIGIDQPTSVRSRLWDGFDEGPEVEHSSLRAEILAESVVESCVLAVDLDSGWAARVQASVYQGVNSSLEGAHAESRRSIVSESSMVLELTKMDRHCGHGAQLSSFSERDLRNMLKSVGNLDEENPKMKPQNFLKSARTRRIKNPASDMSSSLTGRIGWNILIILMIHQLVRSFKSFGDIFYTIHRLDAHDMPHLAPVAVDINDQDCDLTVSQKASASLLRTETSNLMQLQSLPLMVAGLTQEGKIMRFVDMVCRSRLQFAILPIRYEYFYSVENIIIQYFLRKLDSDQFVTDSKEIMVHSDPAKILIGLSLDAEVSKEILSWTIGVLARPNDTVIALHVLVEKGEKKQLESITIDKTRFRRAKAFVIFVLGDFAEICQEKQVNLEARVEYSSSIGRGLVEEAKSIGAHFLLVGGSRNQSQRTSLSITKYCFKHAPDGCSVVSIGTCGKPHQDSESEIIPFEDFHQWSSRGSDKDNHIGKAISSLHKLYSSNKRRNRSNQHSPTESISEKPSPRTVLDGPEGGSQGIEEDSCSTLGDSSFTESPSLVPQFKGRSNIWKHLSMFKLFFPFLRSPLNGTSKEINEGLFDKENWQPSWRCFSYEEISNATNNFHPDNMVGRGGYAEVYRGDLCDGQTIAVKRLAKDNTDENKEKEFLTELGIVGHVCHPNTTHLIGCCIENGFHLIFNFSPNGSLASALHGRTCRSLEWPTRYKIAIGVARGLHYLHKCCKRRIIHRDIKASNVLLGPDLDPQISDFGLAKWLPKQWTHHAVMMIEGTFGYLAPEYFMHGIVDEKTDVFAFGVLLLEIITGRRPVDSSKQNLLLWAKPLIESGDMTELADPNLGGQYNVEQMRRVVLTASYCVLQLLTDSHDSEIAQSWRMLKYEVDEMDVDLQFSTNDVLQDEEWLNSSDSFHL</sequence>
<dbReference type="InterPro" id="IPR000719">
    <property type="entry name" value="Prot_kinase_dom"/>
</dbReference>
<dbReference type="FunFam" id="3.30.200.20:FF:000325">
    <property type="entry name" value="Putative receptor-like serine/threonine-protein kinase"/>
    <property type="match status" value="1"/>
</dbReference>
<keyword evidence="4" id="KW-0418">Kinase</keyword>
<dbReference type="PROSITE" id="PS00107">
    <property type="entry name" value="PROTEIN_KINASE_ATP"/>
    <property type="match status" value="1"/>
</dbReference>
<feature type="compositionally biased region" description="Basic and acidic residues" evidence="7">
    <location>
        <begin position="32"/>
        <end position="43"/>
    </location>
</feature>
<feature type="region of interest" description="Disordered" evidence="7">
    <location>
        <begin position="719"/>
        <end position="774"/>
    </location>
</feature>
<proteinExistence type="predicted"/>
<dbReference type="SUPFAM" id="SSF52402">
    <property type="entry name" value="Adenine nucleotide alpha hydrolases-like"/>
    <property type="match status" value="1"/>
</dbReference>
<dbReference type="InterPro" id="IPR001245">
    <property type="entry name" value="Ser-Thr/Tyr_kinase_cat_dom"/>
</dbReference>
<dbReference type="Gene3D" id="3.30.200.20">
    <property type="entry name" value="Phosphorylase Kinase, domain 1"/>
    <property type="match status" value="1"/>
</dbReference>
<dbReference type="InterPro" id="IPR008271">
    <property type="entry name" value="Ser/Thr_kinase_AS"/>
</dbReference>